<dbReference type="InterPro" id="IPR000504">
    <property type="entry name" value="RRM_dom"/>
</dbReference>
<evidence type="ECO:0000259" key="8">
    <source>
        <dbReference type="PROSITE" id="PS50102"/>
    </source>
</evidence>
<keyword evidence="10" id="KW-1185">Reference proteome</keyword>
<comment type="caution">
    <text evidence="9">The sequence shown here is derived from an EMBL/GenBank/DDBJ whole genome shotgun (WGS) entry which is preliminary data.</text>
</comment>
<evidence type="ECO:0000256" key="5">
    <source>
        <dbReference type="ARBA" id="ARBA00031739"/>
    </source>
</evidence>
<feature type="compositionally biased region" description="Basic and acidic residues" evidence="7">
    <location>
        <begin position="308"/>
        <end position="323"/>
    </location>
</feature>
<dbReference type="GO" id="GO:0003729">
    <property type="term" value="F:mRNA binding"/>
    <property type="evidence" value="ECO:0007669"/>
    <property type="project" value="TreeGrafter"/>
</dbReference>
<dbReference type="InParanoid" id="A0A1V9XV05"/>
<dbReference type="InterPro" id="IPR012677">
    <property type="entry name" value="Nucleotide-bd_a/b_plait_sf"/>
</dbReference>
<dbReference type="Pfam" id="PF00076">
    <property type="entry name" value="RRM_1"/>
    <property type="match status" value="1"/>
</dbReference>
<sequence>MKIITRMGHKAIVTQNMESEGPNATRAQPINSARAMVAYGTTSAKFYRRQGDDGTRKYQTLKWSITNKQQFTDLKHGKCDISKWQKFGICYDPVVAGTRDGSGDFVNDRAILRACQATFRPPSLKSDPKKTVFVGRLQLSVTEKDVQQLFEKCGKIRHMRLVHDMVTGASRGYAFVTFKHSSAVREALRLHGTVIGGRPILVEHEVGRNMPGWKPRRLGGGFGGRKESGQMRFGGRACPHQGEPPTSMAGGSAAAMGHRADLSSRSRSDRDRSSGGRERSRTNKERRRSRSQERRRITRRSRSPQPRRSSEVVEKEKSSGRHY</sequence>
<dbReference type="SMART" id="SM00360">
    <property type="entry name" value="RRM"/>
    <property type="match status" value="1"/>
</dbReference>
<gene>
    <name evidence="9" type="ORF">BIW11_02925</name>
</gene>
<evidence type="ECO:0000256" key="4">
    <source>
        <dbReference type="ARBA" id="ARBA00023242"/>
    </source>
</evidence>
<evidence type="ECO:0000313" key="9">
    <source>
        <dbReference type="EMBL" id="OQR77336.1"/>
    </source>
</evidence>
<comment type="subcellular location">
    <subcellularLocation>
        <location evidence="1">Nucleus</location>
    </subcellularLocation>
</comment>
<evidence type="ECO:0000256" key="2">
    <source>
        <dbReference type="ARBA" id="ARBA00021080"/>
    </source>
</evidence>
<keyword evidence="3 6" id="KW-0694">RNA-binding</keyword>
<name>A0A1V9XV05_9ACAR</name>
<dbReference type="OrthoDB" id="6159137at2759"/>
<proteinExistence type="predicted"/>
<accession>A0A1V9XV05</accession>
<reference evidence="9 10" key="1">
    <citation type="journal article" date="2017" name="Gigascience">
        <title>Draft genome of the honey bee ectoparasitic mite, Tropilaelaps mercedesae, is shaped by the parasitic life history.</title>
        <authorList>
            <person name="Dong X."/>
            <person name="Armstrong S.D."/>
            <person name="Xia D."/>
            <person name="Makepeace B.L."/>
            <person name="Darby A.C."/>
            <person name="Kadowaki T."/>
        </authorList>
    </citation>
    <scope>NUCLEOTIDE SEQUENCE [LARGE SCALE GENOMIC DNA]</scope>
    <source>
        <strain evidence="9">Wuxi-XJTLU</strain>
    </source>
</reference>
<keyword evidence="4" id="KW-0539">Nucleus</keyword>
<dbReference type="GO" id="GO:0017069">
    <property type="term" value="F:snRNA binding"/>
    <property type="evidence" value="ECO:0007669"/>
    <property type="project" value="TreeGrafter"/>
</dbReference>
<feature type="compositionally biased region" description="Basic and acidic residues" evidence="7">
    <location>
        <begin position="258"/>
        <end position="283"/>
    </location>
</feature>
<dbReference type="PANTHER" id="PTHR13952:SF6">
    <property type="entry name" value="U11_U12 SMALL NUCLEAR RIBONUCLEOPROTEIN 35 KDA PROTEIN"/>
    <property type="match status" value="1"/>
</dbReference>
<dbReference type="EMBL" id="MNPL01003666">
    <property type="protein sequence ID" value="OQR77336.1"/>
    <property type="molecule type" value="Genomic_DNA"/>
</dbReference>
<evidence type="ECO:0000256" key="1">
    <source>
        <dbReference type="ARBA" id="ARBA00004123"/>
    </source>
</evidence>
<evidence type="ECO:0000256" key="3">
    <source>
        <dbReference type="ARBA" id="ARBA00022884"/>
    </source>
</evidence>
<feature type="compositionally biased region" description="Low complexity" evidence="7">
    <location>
        <begin position="247"/>
        <end position="257"/>
    </location>
</feature>
<dbReference type="SUPFAM" id="SSF54928">
    <property type="entry name" value="RNA-binding domain, RBD"/>
    <property type="match status" value="1"/>
</dbReference>
<feature type="domain" description="RRM" evidence="8">
    <location>
        <begin position="130"/>
        <end position="207"/>
    </location>
</feature>
<dbReference type="Gene3D" id="3.30.70.330">
    <property type="match status" value="1"/>
</dbReference>
<dbReference type="STRING" id="418985.A0A1V9XV05"/>
<dbReference type="PROSITE" id="PS50102">
    <property type="entry name" value="RRM"/>
    <property type="match status" value="1"/>
</dbReference>
<dbReference type="InterPro" id="IPR051183">
    <property type="entry name" value="U1_U11-U12_snRNP_70-35kDa"/>
</dbReference>
<protein>
    <recommendedName>
        <fullName evidence="2">U11/U12 small nuclear ribonucleoprotein 35 kDa protein</fullName>
    </recommendedName>
    <alternativeName>
        <fullName evidence="5">U1 snRNP-binding protein homolog</fullName>
    </alternativeName>
</protein>
<organism evidence="9 10">
    <name type="scientific">Tropilaelaps mercedesae</name>
    <dbReference type="NCBI Taxonomy" id="418985"/>
    <lineage>
        <taxon>Eukaryota</taxon>
        <taxon>Metazoa</taxon>
        <taxon>Ecdysozoa</taxon>
        <taxon>Arthropoda</taxon>
        <taxon>Chelicerata</taxon>
        <taxon>Arachnida</taxon>
        <taxon>Acari</taxon>
        <taxon>Parasitiformes</taxon>
        <taxon>Mesostigmata</taxon>
        <taxon>Gamasina</taxon>
        <taxon>Dermanyssoidea</taxon>
        <taxon>Laelapidae</taxon>
        <taxon>Tropilaelaps</taxon>
    </lineage>
</organism>
<evidence type="ECO:0000256" key="7">
    <source>
        <dbReference type="SAM" id="MobiDB-lite"/>
    </source>
</evidence>
<feature type="region of interest" description="Disordered" evidence="7">
    <location>
        <begin position="212"/>
        <end position="323"/>
    </location>
</feature>
<evidence type="ECO:0000313" key="10">
    <source>
        <dbReference type="Proteomes" id="UP000192247"/>
    </source>
</evidence>
<keyword evidence="9" id="KW-0687">Ribonucleoprotein</keyword>
<dbReference type="InterPro" id="IPR035979">
    <property type="entry name" value="RBD_domain_sf"/>
</dbReference>
<dbReference type="GO" id="GO:0000398">
    <property type="term" value="P:mRNA splicing, via spliceosome"/>
    <property type="evidence" value="ECO:0007669"/>
    <property type="project" value="TreeGrafter"/>
</dbReference>
<evidence type="ECO:0000256" key="6">
    <source>
        <dbReference type="PROSITE-ProRule" id="PRU00176"/>
    </source>
</evidence>
<dbReference type="GO" id="GO:0071011">
    <property type="term" value="C:precatalytic spliceosome"/>
    <property type="evidence" value="ECO:0007669"/>
    <property type="project" value="TreeGrafter"/>
</dbReference>
<dbReference type="FunFam" id="3.30.70.330:FF:000132">
    <property type="entry name" value="Small nuclear ribonucleoprotein U11/U12 subunit 35"/>
    <property type="match status" value="1"/>
</dbReference>
<dbReference type="PANTHER" id="PTHR13952">
    <property type="entry name" value="U1 SMALL NUCLEAR RIBONUCLEOPROTEIN 70 KD"/>
    <property type="match status" value="1"/>
</dbReference>
<dbReference type="Proteomes" id="UP000192247">
    <property type="component" value="Unassembled WGS sequence"/>
</dbReference>
<dbReference type="AlphaFoldDB" id="A0A1V9XV05"/>